<organism evidence="1 2">
    <name type="scientific">Henriciella pelagia</name>
    <dbReference type="NCBI Taxonomy" id="1977912"/>
    <lineage>
        <taxon>Bacteria</taxon>
        <taxon>Pseudomonadati</taxon>
        <taxon>Pseudomonadota</taxon>
        <taxon>Alphaproteobacteria</taxon>
        <taxon>Hyphomonadales</taxon>
        <taxon>Hyphomonadaceae</taxon>
        <taxon>Henriciella</taxon>
    </lineage>
</organism>
<accession>A0ABQ1JQA0</accession>
<sequence length="280" mass="30691">MISAAIRSNDEAQLAAVVAAAKVAFPEFSGQIDTLVAELKTPVEPLRIAPLVVPAPKPVEIESPGYWEDFNAELALNAAETKGNSDTLFLGLRSKVNLMRKAQIHRLEVFANQAEANGVENQSNWGASYQLDTLWNDEYFGYVRGSMARDDFAGFETDAFAGVGAGAYLVQTEAVTLRSEVGPGYRYLKVANDGDEIGGVGLYGATELDWLIREDLSFEVDAKVNISGPTSTFHPTFRMNTAVSDHVSAGLSYDIRYESNPPLMSENLDRILRFDVKYSY</sequence>
<comment type="caution">
    <text evidence="1">The sequence shown here is derived from an EMBL/GenBank/DDBJ whole genome shotgun (WGS) entry which is preliminary data.</text>
</comment>
<dbReference type="InterPro" id="IPR007433">
    <property type="entry name" value="DUF481"/>
</dbReference>
<name>A0ABQ1JQA0_9PROT</name>
<gene>
    <name evidence="1" type="ORF">GCM10011503_23550</name>
</gene>
<reference evidence="2" key="1">
    <citation type="journal article" date="2019" name="Int. J. Syst. Evol. Microbiol.">
        <title>The Global Catalogue of Microorganisms (GCM) 10K type strain sequencing project: providing services to taxonomists for standard genome sequencing and annotation.</title>
        <authorList>
            <consortium name="The Broad Institute Genomics Platform"/>
            <consortium name="The Broad Institute Genome Sequencing Center for Infectious Disease"/>
            <person name="Wu L."/>
            <person name="Ma J."/>
        </authorList>
    </citation>
    <scope>NUCLEOTIDE SEQUENCE [LARGE SCALE GENOMIC DNA]</scope>
    <source>
        <strain evidence="2">CGMCC 1.15928</strain>
    </source>
</reference>
<dbReference type="Proteomes" id="UP000628854">
    <property type="component" value="Unassembled WGS sequence"/>
</dbReference>
<keyword evidence="2" id="KW-1185">Reference proteome</keyword>
<dbReference type="EMBL" id="BMKF01000002">
    <property type="protein sequence ID" value="GGB74098.1"/>
    <property type="molecule type" value="Genomic_DNA"/>
</dbReference>
<evidence type="ECO:0008006" key="3">
    <source>
        <dbReference type="Google" id="ProtNLM"/>
    </source>
</evidence>
<protein>
    <recommendedName>
        <fullName evidence="3">DUF481 domain-containing protein</fullName>
    </recommendedName>
</protein>
<evidence type="ECO:0000313" key="1">
    <source>
        <dbReference type="EMBL" id="GGB74098.1"/>
    </source>
</evidence>
<evidence type="ECO:0000313" key="2">
    <source>
        <dbReference type="Proteomes" id="UP000628854"/>
    </source>
</evidence>
<dbReference type="RefSeq" id="WP_233124046.1">
    <property type="nucleotide sequence ID" value="NZ_BMKF01000002.1"/>
</dbReference>
<proteinExistence type="predicted"/>
<dbReference type="Pfam" id="PF04338">
    <property type="entry name" value="DUF481"/>
    <property type="match status" value="1"/>
</dbReference>